<dbReference type="OrthoDB" id="448280at2759"/>
<keyword evidence="3 8" id="KW-0813">Transport</keyword>
<evidence type="ECO:0000256" key="3">
    <source>
        <dbReference type="ARBA" id="ARBA00022448"/>
    </source>
</evidence>
<comment type="subcellular location">
    <subcellularLocation>
        <location evidence="1 8">Membrane</location>
        <topology evidence="1 8">Multi-pass membrane protein</topology>
    </subcellularLocation>
</comment>
<evidence type="ECO:0000313" key="9">
    <source>
        <dbReference type="EMBL" id="GJJ74335.1"/>
    </source>
</evidence>
<comment type="caution">
    <text evidence="8">Lacks conserved residue(s) required for the propagation of feature annotation.</text>
</comment>
<keyword evidence="6 8" id="KW-0406">Ion transport</keyword>
<evidence type="ECO:0000256" key="7">
    <source>
        <dbReference type="ARBA" id="ARBA00023136"/>
    </source>
</evidence>
<dbReference type="NCBIfam" id="TIGR00820">
    <property type="entry name" value="zip"/>
    <property type="match status" value="1"/>
</dbReference>
<feature type="transmembrane region" description="Helical" evidence="8">
    <location>
        <begin position="20"/>
        <end position="42"/>
    </location>
</feature>
<dbReference type="AlphaFoldDB" id="A0A9P3LXZ1"/>
<dbReference type="EMBL" id="BQFW01000009">
    <property type="protein sequence ID" value="GJJ74335.1"/>
    <property type="molecule type" value="Genomic_DNA"/>
</dbReference>
<feature type="transmembrane region" description="Helical" evidence="8">
    <location>
        <begin position="315"/>
        <end position="331"/>
    </location>
</feature>
<protein>
    <submittedName>
        <fullName evidence="9">Solute carrier family 39 (Zinc transporter), member 1/2/3</fullName>
    </submittedName>
</protein>
<organism evidence="9 10">
    <name type="scientific">Entomortierella parvispora</name>
    <dbReference type="NCBI Taxonomy" id="205924"/>
    <lineage>
        <taxon>Eukaryota</taxon>
        <taxon>Fungi</taxon>
        <taxon>Fungi incertae sedis</taxon>
        <taxon>Mucoromycota</taxon>
        <taxon>Mortierellomycotina</taxon>
        <taxon>Mortierellomycetes</taxon>
        <taxon>Mortierellales</taxon>
        <taxon>Mortierellaceae</taxon>
        <taxon>Entomortierella</taxon>
    </lineage>
</organism>
<reference evidence="9" key="1">
    <citation type="submission" date="2021-11" db="EMBL/GenBank/DDBJ databases">
        <authorList>
            <person name="Herlambang A."/>
            <person name="Guo Y."/>
            <person name="Takashima Y."/>
            <person name="Nishizawa T."/>
        </authorList>
    </citation>
    <scope>NUCLEOTIDE SEQUENCE</scope>
    <source>
        <strain evidence="9">E1425</strain>
    </source>
</reference>
<keyword evidence="10" id="KW-1185">Reference proteome</keyword>
<dbReference type="PANTHER" id="PTHR11040">
    <property type="entry name" value="ZINC/IRON TRANSPORTER"/>
    <property type="match status" value="1"/>
</dbReference>
<keyword evidence="7 8" id="KW-0472">Membrane</keyword>
<feature type="transmembrane region" description="Helical" evidence="8">
    <location>
        <begin position="103"/>
        <end position="122"/>
    </location>
</feature>
<evidence type="ECO:0000256" key="8">
    <source>
        <dbReference type="RuleBase" id="RU362088"/>
    </source>
</evidence>
<evidence type="ECO:0000256" key="4">
    <source>
        <dbReference type="ARBA" id="ARBA00022692"/>
    </source>
</evidence>
<dbReference type="Proteomes" id="UP000827284">
    <property type="component" value="Unassembled WGS sequence"/>
</dbReference>
<dbReference type="InterPro" id="IPR003689">
    <property type="entry name" value="ZIP"/>
</dbReference>
<proteinExistence type="inferred from homology"/>
<feature type="transmembrane region" description="Helical" evidence="8">
    <location>
        <begin position="270"/>
        <end position="294"/>
    </location>
</feature>
<evidence type="ECO:0000256" key="1">
    <source>
        <dbReference type="ARBA" id="ARBA00004141"/>
    </source>
</evidence>
<dbReference type="PANTHER" id="PTHR11040:SF44">
    <property type="entry name" value="PROTEIN ZNTC-RELATED"/>
    <property type="match status" value="1"/>
</dbReference>
<evidence type="ECO:0000313" key="10">
    <source>
        <dbReference type="Proteomes" id="UP000827284"/>
    </source>
</evidence>
<evidence type="ECO:0000256" key="6">
    <source>
        <dbReference type="ARBA" id="ARBA00023065"/>
    </source>
</evidence>
<keyword evidence="4 8" id="KW-0812">Transmembrane</keyword>
<feature type="transmembrane region" description="Helical" evidence="8">
    <location>
        <begin position="235"/>
        <end position="258"/>
    </location>
</feature>
<evidence type="ECO:0000256" key="5">
    <source>
        <dbReference type="ARBA" id="ARBA00022989"/>
    </source>
</evidence>
<reference evidence="9" key="2">
    <citation type="journal article" date="2022" name="Microbiol. Resour. Announc.">
        <title>Whole-Genome Sequence of Entomortierella parvispora E1425, a Mucoromycotan Fungus Associated with Burkholderiaceae-Related Endosymbiotic Bacteria.</title>
        <authorList>
            <person name="Herlambang A."/>
            <person name="Guo Y."/>
            <person name="Takashima Y."/>
            <person name="Narisawa K."/>
            <person name="Ohta H."/>
            <person name="Nishizawa T."/>
        </authorList>
    </citation>
    <scope>NUCLEOTIDE SEQUENCE</scope>
    <source>
        <strain evidence="9">E1425</strain>
    </source>
</reference>
<comment type="similarity">
    <text evidence="2 8">Belongs to the ZIP transporter (TC 2.A.5) family.</text>
</comment>
<name>A0A9P3LXZ1_9FUNG</name>
<dbReference type="GO" id="GO:0005886">
    <property type="term" value="C:plasma membrane"/>
    <property type="evidence" value="ECO:0007669"/>
    <property type="project" value="TreeGrafter"/>
</dbReference>
<dbReference type="Pfam" id="PF02535">
    <property type="entry name" value="Zip"/>
    <property type="match status" value="1"/>
</dbReference>
<keyword evidence="5 8" id="KW-1133">Transmembrane helix</keyword>
<dbReference type="InterPro" id="IPR004698">
    <property type="entry name" value="Zn/Fe_permease_fun/pln"/>
</dbReference>
<dbReference type="GO" id="GO:0005385">
    <property type="term" value="F:zinc ion transmembrane transporter activity"/>
    <property type="evidence" value="ECO:0007669"/>
    <property type="project" value="InterPro"/>
</dbReference>
<comment type="caution">
    <text evidence="9">The sequence shown here is derived from an EMBL/GenBank/DDBJ whole genome shotgun (WGS) entry which is preliminary data.</text>
</comment>
<feature type="transmembrane region" description="Helical" evidence="8">
    <location>
        <begin position="54"/>
        <end position="78"/>
    </location>
</feature>
<sequence>MSSNATSTSDFNAQYDMPMHIGALFINMAASGAGVLLPLLFSLTNFKEETTKRIAYVISIARTFGSGVILATAFIHMLPDAFQALTDPSLPWEFQDAGYSNNWPGFIAMTAALFLHLLEFCATQRVYNREHSLGEEATRKQTAANEKVMESGMASLDEDVVVVSKTDSDRPSRVIATYILELGIAMHSVIIGISLATTVGSAFISLVIALIFHQFFEGVALGGRIAALKFSPREVMPWLLAMWFTFSTPLGVALGIGIRESYNGGSVTALIVQGTFDSCSAGILLYTALVQLIASEMNGNKNFRDMSTKDQVTQFVALWLGAAAMAVVGKWA</sequence>
<accession>A0A9P3LXZ1</accession>
<gene>
    <name evidence="9" type="ORF">EMPS_06693</name>
</gene>
<evidence type="ECO:0000256" key="2">
    <source>
        <dbReference type="ARBA" id="ARBA00006939"/>
    </source>
</evidence>